<reference evidence="6" key="1">
    <citation type="submission" date="2016-06" db="UniProtKB">
        <authorList>
            <consortium name="WormBaseParasite"/>
        </authorList>
    </citation>
    <scope>IDENTIFICATION</scope>
</reference>
<proteinExistence type="inferred from homology"/>
<dbReference type="AlphaFoldDB" id="A0A183T8K1"/>
<evidence type="ECO:0000256" key="5">
    <source>
        <dbReference type="SAM" id="MobiDB-lite"/>
    </source>
</evidence>
<comment type="subcellular location">
    <subcellularLocation>
        <location evidence="1">Nucleus</location>
    </subcellularLocation>
</comment>
<comment type="similarity">
    <text evidence="2">Belongs to the PAF1 family.</text>
</comment>
<dbReference type="PANTHER" id="PTHR23188:SF12">
    <property type="entry name" value="RNA POLYMERASE II-ASSOCIATED FACTOR 1 HOMOLOG"/>
    <property type="match status" value="1"/>
</dbReference>
<dbReference type="GO" id="GO:0000993">
    <property type="term" value="F:RNA polymerase II complex binding"/>
    <property type="evidence" value="ECO:0007669"/>
    <property type="project" value="TreeGrafter"/>
</dbReference>
<dbReference type="WBParaSite" id="SSLN_0001329701-mRNA-1">
    <property type="protein sequence ID" value="SSLN_0001329701-mRNA-1"/>
    <property type="gene ID" value="SSLN_0001329701"/>
</dbReference>
<keyword evidence="4" id="KW-0539">Nucleus</keyword>
<evidence type="ECO:0000256" key="2">
    <source>
        <dbReference type="ARBA" id="ARBA00007560"/>
    </source>
</evidence>
<dbReference type="GO" id="GO:0006368">
    <property type="term" value="P:transcription elongation by RNA polymerase II"/>
    <property type="evidence" value="ECO:0007669"/>
    <property type="project" value="InterPro"/>
</dbReference>
<evidence type="ECO:0000256" key="1">
    <source>
        <dbReference type="ARBA" id="ARBA00004123"/>
    </source>
</evidence>
<dbReference type="GO" id="GO:0016593">
    <property type="term" value="C:Cdc73/Paf1 complex"/>
    <property type="evidence" value="ECO:0007669"/>
    <property type="project" value="InterPro"/>
</dbReference>
<sequence>LCRIRYHNNLPDIPSDPKFLTYPFESSRFVQYAATSLERNHKHELLCNVHNVFLVSLHPDDERLLEDDDPAALNARKSRHQRSVSWLRKTEYLSTELYNKYNKAEKVETKLGHNTKRRFTEDIVYRDRESQIHAIEETFEAVQKPIKKHYSKPGVTAVEVLPVLPDFNLWRYPCAQVCDFGRLNGILLINFMIKNTSRRPKMGEGADPRTVVQHQTRT</sequence>
<dbReference type="Pfam" id="PF03985">
    <property type="entry name" value="Paf1"/>
    <property type="match status" value="2"/>
</dbReference>
<evidence type="ECO:0000256" key="4">
    <source>
        <dbReference type="ARBA" id="ARBA00023242"/>
    </source>
</evidence>
<dbReference type="PANTHER" id="PTHR23188">
    <property type="entry name" value="RNA POLYMERASE II-ASSOCIATED FACTOR 1 HOMOLOG"/>
    <property type="match status" value="1"/>
</dbReference>
<dbReference type="InterPro" id="IPR007133">
    <property type="entry name" value="RNA_pol_II-assoc_Paf1"/>
</dbReference>
<protein>
    <recommendedName>
        <fullName evidence="3">RNA polymerase II-associated factor 1 homolog</fullName>
    </recommendedName>
</protein>
<feature type="region of interest" description="Disordered" evidence="5">
    <location>
        <begin position="199"/>
        <end position="218"/>
    </location>
</feature>
<dbReference type="GO" id="GO:0003682">
    <property type="term" value="F:chromatin binding"/>
    <property type="evidence" value="ECO:0007669"/>
    <property type="project" value="TreeGrafter"/>
</dbReference>
<organism evidence="6">
    <name type="scientific">Schistocephalus solidus</name>
    <name type="common">Tapeworm</name>
    <dbReference type="NCBI Taxonomy" id="70667"/>
    <lineage>
        <taxon>Eukaryota</taxon>
        <taxon>Metazoa</taxon>
        <taxon>Spiralia</taxon>
        <taxon>Lophotrochozoa</taxon>
        <taxon>Platyhelminthes</taxon>
        <taxon>Cestoda</taxon>
        <taxon>Eucestoda</taxon>
        <taxon>Diphyllobothriidea</taxon>
        <taxon>Diphyllobothriidae</taxon>
        <taxon>Schistocephalus</taxon>
    </lineage>
</organism>
<evidence type="ECO:0000256" key="3">
    <source>
        <dbReference type="ARBA" id="ARBA00020462"/>
    </source>
</evidence>
<name>A0A183T8K1_SCHSO</name>
<accession>A0A183T8K1</accession>
<evidence type="ECO:0000313" key="6">
    <source>
        <dbReference type="WBParaSite" id="SSLN_0001329701-mRNA-1"/>
    </source>
</evidence>